<gene>
    <name evidence="1" type="ORF">GM51_9265</name>
</gene>
<dbReference type="EMBL" id="JNSL01000051">
    <property type="protein sequence ID" value="KGA17963.1"/>
    <property type="molecule type" value="Genomic_DNA"/>
</dbReference>
<comment type="caution">
    <text evidence="1">The sequence shown here is derived from an EMBL/GenBank/DDBJ whole genome shotgun (WGS) entry which is preliminary data.</text>
</comment>
<name>A0A094SHX5_9ZZZZ</name>
<reference evidence="1" key="1">
    <citation type="submission" date="2014-06" db="EMBL/GenBank/DDBJ databases">
        <title>Key roles for freshwater Actinobacteria revealed by deep metagenomic sequencing.</title>
        <authorList>
            <person name="Ghai R."/>
            <person name="Mizuno C.M."/>
            <person name="Picazo A."/>
            <person name="Camacho A."/>
            <person name="Rodriguez-Valera F."/>
        </authorList>
    </citation>
    <scope>NUCLEOTIDE SEQUENCE</scope>
</reference>
<accession>A0A094SHX5</accession>
<protein>
    <submittedName>
        <fullName evidence="1">Uncharacterized protein</fullName>
    </submittedName>
</protein>
<evidence type="ECO:0000313" key="1">
    <source>
        <dbReference type="EMBL" id="KGA17963.1"/>
    </source>
</evidence>
<organism evidence="1">
    <name type="scientific">freshwater metagenome</name>
    <dbReference type="NCBI Taxonomy" id="449393"/>
    <lineage>
        <taxon>unclassified sequences</taxon>
        <taxon>metagenomes</taxon>
        <taxon>ecological metagenomes</taxon>
    </lineage>
</organism>
<sequence>MGAAARRENPNAPRDAQSVFALERGNAFEASLINNGAPILLEALRGAEVISPTSTDFADHRTTSNGGPLTSLDAATETGHAFLQSLADGTVFNGAVSSLTVRIPRGVMLPEATLIIDVLSVQTVDGKPVIAVGEIKTYADQGGHTHRSDLATARAQMGLYVHALEITLEDLGIADAVSVSMQGFLILTHPGSNQPSVRSGEDLRYQSERARRGFELMEESAIMLDGAYGDANDTEDADLLELVLNAPTHFQDSCISFCERADACYKKALANSEGVVLGDDVARFLNGISLQRAEDLMNGQKPATASEKDLLARLQSQLPALP</sequence>
<proteinExistence type="predicted"/>
<dbReference type="AlphaFoldDB" id="A0A094SHX5"/>